<dbReference type="EMBL" id="JBJHZX010000001">
    <property type="protein sequence ID" value="MFL0194182.1"/>
    <property type="molecule type" value="Genomic_DNA"/>
</dbReference>
<proteinExistence type="predicted"/>
<protein>
    <submittedName>
        <fullName evidence="1">Uncharacterized protein</fullName>
    </submittedName>
</protein>
<name>A0ABW8SDR8_9CLOT</name>
<evidence type="ECO:0000313" key="1">
    <source>
        <dbReference type="EMBL" id="MFL0194182.1"/>
    </source>
</evidence>
<organism evidence="1 2">
    <name type="scientific">Candidatus Clostridium eludens</name>
    <dbReference type="NCBI Taxonomy" id="3381663"/>
    <lineage>
        <taxon>Bacteria</taxon>
        <taxon>Bacillati</taxon>
        <taxon>Bacillota</taxon>
        <taxon>Clostridia</taxon>
        <taxon>Eubacteriales</taxon>
        <taxon>Clostridiaceae</taxon>
        <taxon>Clostridium</taxon>
    </lineage>
</organism>
<accession>A0ABW8SDR8</accession>
<sequence length="77" mass="9012">MGKITCKSFRYKGKRIILLEDELGSLSGFRLKEYGTIVIFINKNLSGNNRSLEFHRFITGKGLRNIKFQERKIELDM</sequence>
<evidence type="ECO:0000313" key="2">
    <source>
        <dbReference type="Proteomes" id="UP001623660"/>
    </source>
</evidence>
<keyword evidence="2" id="KW-1185">Reference proteome</keyword>
<dbReference type="Proteomes" id="UP001623660">
    <property type="component" value="Unassembled WGS sequence"/>
</dbReference>
<comment type="caution">
    <text evidence="1">The sequence shown here is derived from an EMBL/GenBank/DDBJ whole genome shotgun (WGS) entry which is preliminary data.</text>
</comment>
<gene>
    <name evidence="1" type="ORF">ACJDU8_01050</name>
</gene>
<dbReference type="RefSeq" id="WP_406790297.1">
    <property type="nucleotide sequence ID" value="NZ_JBJHZX010000001.1"/>
</dbReference>
<reference evidence="1 2" key="1">
    <citation type="submission" date="2024-11" db="EMBL/GenBank/DDBJ databases">
        <authorList>
            <person name="Heng Y.C."/>
            <person name="Lim A.C.H."/>
            <person name="Lee J.K.Y."/>
            <person name="Kittelmann S."/>
        </authorList>
    </citation>
    <scope>NUCLEOTIDE SEQUENCE [LARGE SCALE GENOMIC DNA]</scope>
    <source>
        <strain evidence="1 2">WILCCON 0269</strain>
    </source>
</reference>